<dbReference type="Gene3D" id="3.10.100.10">
    <property type="entry name" value="Mannose-Binding Protein A, subunit A"/>
    <property type="match status" value="1"/>
</dbReference>
<dbReference type="InterPro" id="IPR016187">
    <property type="entry name" value="CTDL_fold"/>
</dbReference>
<dbReference type="SUPFAM" id="SSF56436">
    <property type="entry name" value="C-type lectin-like"/>
    <property type="match status" value="1"/>
</dbReference>
<dbReference type="Proteomes" id="UP001381693">
    <property type="component" value="Unassembled WGS sequence"/>
</dbReference>
<feature type="signal peptide" evidence="1">
    <location>
        <begin position="1"/>
        <end position="19"/>
    </location>
</feature>
<proteinExistence type="predicted"/>
<comment type="caution">
    <text evidence="2">The sequence shown here is derived from an EMBL/GenBank/DDBJ whole genome shotgun (WGS) entry which is preliminary data.</text>
</comment>
<evidence type="ECO:0000313" key="3">
    <source>
        <dbReference type="Proteomes" id="UP001381693"/>
    </source>
</evidence>
<keyword evidence="1" id="KW-0732">Signal</keyword>
<reference evidence="2 3" key="1">
    <citation type="submission" date="2023-11" db="EMBL/GenBank/DDBJ databases">
        <title>Halocaridina rubra genome assembly.</title>
        <authorList>
            <person name="Smith C."/>
        </authorList>
    </citation>
    <scope>NUCLEOTIDE SEQUENCE [LARGE SCALE GENOMIC DNA]</scope>
    <source>
        <strain evidence="2">EP-1</strain>
        <tissue evidence="2">Whole</tissue>
    </source>
</reference>
<gene>
    <name evidence="2" type="ORF">SK128_003186</name>
</gene>
<evidence type="ECO:0000313" key="2">
    <source>
        <dbReference type="EMBL" id="KAK7058764.1"/>
    </source>
</evidence>
<feature type="chain" id="PRO_5042822654" description="C-type lectin" evidence="1">
    <location>
        <begin position="20"/>
        <end position="101"/>
    </location>
</feature>
<keyword evidence="3" id="KW-1185">Reference proteome</keyword>
<evidence type="ECO:0008006" key="4">
    <source>
        <dbReference type="Google" id="ProtNLM"/>
    </source>
</evidence>
<protein>
    <recommendedName>
        <fullName evidence="4">C-type lectin</fullName>
    </recommendedName>
</protein>
<sequence>MKYNTALLILAVSVGLASAVCPSGYLEFQEASCMPAICLRFAQEKKSTWYVWKTLCEAENATLAKLTGNLHGQVYQYIMDHPDMQDEAYWVGASDVMTEGE</sequence>
<dbReference type="InterPro" id="IPR016186">
    <property type="entry name" value="C-type_lectin-like/link_sf"/>
</dbReference>
<name>A0AAN8WE02_HALRR</name>
<evidence type="ECO:0000256" key="1">
    <source>
        <dbReference type="SAM" id="SignalP"/>
    </source>
</evidence>
<dbReference type="EMBL" id="JAXCGZ010021104">
    <property type="protein sequence ID" value="KAK7058764.1"/>
    <property type="molecule type" value="Genomic_DNA"/>
</dbReference>
<dbReference type="AlphaFoldDB" id="A0AAN8WE02"/>
<accession>A0AAN8WE02</accession>
<organism evidence="2 3">
    <name type="scientific">Halocaridina rubra</name>
    <name type="common">Hawaiian red shrimp</name>
    <dbReference type="NCBI Taxonomy" id="373956"/>
    <lineage>
        <taxon>Eukaryota</taxon>
        <taxon>Metazoa</taxon>
        <taxon>Ecdysozoa</taxon>
        <taxon>Arthropoda</taxon>
        <taxon>Crustacea</taxon>
        <taxon>Multicrustacea</taxon>
        <taxon>Malacostraca</taxon>
        <taxon>Eumalacostraca</taxon>
        <taxon>Eucarida</taxon>
        <taxon>Decapoda</taxon>
        <taxon>Pleocyemata</taxon>
        <taxon>Caridea</taxon>
        <taxon>Atyoidea</taxon>
        <taxon>Atyidae</taxon>
        <taxon>Halocaridina</taxon>
    </lineage>
</organism>